<evidence type="ECO:0000313" key="3">
    <source>
        <dbReference type="Proteomes" id="UP000604481"/>
    </source>
</evidence>
<dbReference type="SUPFAM" id="SSF53850">
    <property type="entry name" value="Periplasmic binding protein-like II"/>
    <property type="match status" value="1"/>
</dbReference>
<dbReference type="Pfam" id="PF00497">
    <property type="entry name" value="SBP_bac_3"/>
    <property type="match status" value="1"/>
</dbReference>
<keyword evidence="3" id="KW-1185">Reference proteome</keyword>
<protein>
    <submittedName>
        <fullName evidence="2">Transporter substrate-binding domain-containing protein</fullName>
    </submittedName>
</protein>
<sequence>MLRPVLLTLVLLPALALAAPPLRVMYGVSRPPFVDERTGTGISIELMEEALARMQQSSQRLHASNRRLEAELKEGSVDIAVEVQPGDPRLYYSQPFIAYRNYAVSKDGQHYPDWRSMQGRQVCAWQNARENLGTDFATATREFGGYREFPEQIKQVLHWLTGQCDIILIDDTLLRQHLRTLRGSVPEAATMDESRLTLTPLPVRHQLWWYVGFRNKALRDRFDQTLSAMQADGSYTRIRERPNQPPRTR</sequence>
<dbReference type="RefSeq" id="WP_194115557.1">
    <property type="nucleotide sequence ID" value="NZ_JADFUA010000003.1"/>
</dbReference>
<feature type="domain" description="Solute-binding protein family 3/N-terminal" evidence="1">
    <location>
        <begin position="21"/>
        <end position="242"/>
    </location>
</feature>
<dbReference type="SMART" id="SM00062">
    <property type="entry name" value="PBPb"/>
    <property type="match status" value="1"/>
</dbReference>
<proteinExistence type="predicted"/>
<dbReference type="AlphaFoldDB" id="A0A8J7FGL0"/>
<name>A0A8J7FGL0_9NEIS</name>
<dbReference type="InterPro" id="IPR001638">
    <property type="entry name" value="Solute-binding_3/MltF_N"/>
</dbReference>
<gene>
    <name evidence="2" type="ORF">INR99_06710</name>
</gene>
<accession>A0A8J7FGL0</accession>
<dbReference type="Proteomes" id="UP000604481">
    <property type="component" value="Unassembled WGS sequence"/>
</dbReference>
<dbReference type="EMBL" id="JADFUA010000003">
    <property type="protein sequence ID" value="MBE9609033.1"/>
    <property type="molecule type" value="Genomic_DNA"/>
</dbReference>
<evidence type="ECO:0000313" key="2">
    <source>
        <dbReference type="EMBL" id="MBE9609033.1"/>
    </source>
</evidence>
<organism evidence="2 3">
    <name type="scientific">Chitinilyticum piscinae</name>
    <dbReference type="NCBI Taxonomy" id="2866724"/>
    <lineage>
        <taxon>Bacteria</taxon>
        <taxon>Pseudomonadati</taxon>
        <taxon>Pseudomonadota</taxon>
        <taxon>Betaproteobacteria</taxon>
        <taxon>Neisseriales</taxon>
        <taxon>Chitinibacteraceae</taxon>
        <taxon>Chitinilyticum</taxon>
    </lineage>
</organism>
<dbReference type="Gene3D" id="3.40.190.10">
    <property type="entry name" value="Periplasmic binding protein-like II"/>
    <property type="match status" value="2"/>
</dbReference>
<evidence type="ECO:0000259" key="1">
    <source>
        <dbReference type="SMART" id="SM00062"/>
    </source>
</evidence>
<comment type="caution">
    <text evidence="2">The sequence shown here is derived from an EMBL/GenBank/DDBJ whole genome shotgun (WGS) entry which is preliminary data.</text>
</comment>
<reference evidence="2 3" key="1">
    <citation type="submission" date="2020-10" db="EMBL/GenBank/DDBJ databases">
        <title>The genome sequence of Chitinilyticum litopenaei 4Y14.</title>
        <authorList>
            <person name="Liu Y."/>
        </authorList>
    </citation>
    <scope>NUCLEOTIDE SEQUENCE [LARGE SCALE GENOMIC DNA]</scope>
    <source>
        <strain evidence="2 3">4Y14</strain>
    </source>
</reference>